<dbReference type="InterPro" id="IPR045063">
    <property type="entry name" value="Dynamin_N"/>
</dbReference>
<proteinExistence type="predicted"/>
<evidence type="ECO:0000313" key="2">
    <source>
        <dbReference type="EMBL" id="GFC81947.1"/>
    </source>
</evidence>
<dbReference type="InterPro" id="IPR027417">
    <property type="entry name" value="P-loop_NTPase"/>
</dbReference>
<name>A0A699R9Z7_TANCI</name>
<dbReference type="Pfam" id="PF00350">
    <property type="entry name" value="Dynamin_N"/>
    <property type="match status" value="1"/>
</dbReference>
<evidence type="ECO:0000259" key="1">
    <source>
        <dbReference type="Pfam" id="PF00350"/>
    </source>
</evidence>
<accession>A0A699R9Z7</accession>
<dbReference type="SUPFAM" id="SSF52540">
    <property type="entry name" value="P-loop containing nucleoside triphosphate hydrolases"/>
    <property type="match status" value="1"/>
</dbReference>
<sequence>MGAGKSSVLESLSGISLPHGVLFQTRIPLKIKLQNHDDHHVPQFLLEYLDEKITIVEESNICEAIKKATIEIGGEG</sequence>
<comment type="caution">
    <text evidence="2">The sequence shown here is derived from an EMBL/GenBank/DDBJ whole genome shotgun (WGS) entry which is preliminary data.</text>
</comment>
<protein>
    <submittedName>
        <fullName evidence="2">Dynamin-related protein 4C-like</fullName>
    </submittedName>
</protein>
<gene>
    <name evidence="2" type="ORF">Tci_853917</name>
</gene>
<organism evidence="2">
    <name type="scientific">Tanacetum cinerariifolium</name>
    <name type="common">Dalmatian daisy</name>
    <name type="synonym">Chrysanthemum cinerariifolium</name>
    <dbReference type="NCBI Taxonomy" id="118510"/>
    <lineage>
        <taxon>Eukaryota</taxon>
        <taxon>Viridiplantae</taxon>
        <taxon>Streptophyta</taxon>
        <taxon>Embryophyta</taxon>
        <taxon>Tracheophyta</taxon>
        <taxon>Spermatophyta</taxon>
        <taxon>Magnoliopsida</taxon>
        <taxon>eudicotyledons</taxon>
        <taxon>Gunneridae</taxon>
        <taxon>Pentapetalae</taxon>
        <taxon>asterids</taxon>
        <taxon>campanulids</taxon>
        <taxon>Asterales</taxon>
        <taxon>Asteraceae</taxon>
        <taxon>Asteroideae</taxon>
        <taxon>Anthemideae</taxon>
        <taxon>Anthemidinae</taxon>
        <taxon>Tanacetum</taxon>
    </lineage>
</organism>
<dbReference type="AlphaFoldDB" id="A0A699R9Z7"/>
<dbReference type="EMBL" id="BKCJ011082012">
    <property type="protein sequence ID" value="GFC81947.1"/>
    <property type="molecule type" value="Genomic_DNA"/>
</dbReference>
<feature type="domain" description="Dynamin N-terminal" evidence="1">
    <location>
        <begin position="2"/>
        <end position="73"/>
    </location>
</feature>
<reference evidence="2" key="1">
    <citation type="journal article" date="2019" name="Sci. Rep.">
        <title>Draft genome of Tanacetum cinerariifolium, the natural source of mosquito coil.</title>
        <authorList>
            <person name="Yamashiro T."/>
            <person name="Shiraishi A."/>
            <person name="Satake H."/>
            <person name="Nakayama K."/>
        </authorList>
    </citation>
    <scope>NUCLEOTIDE SEQUENCE</scope>
</reference>
<dbReference type="Gene3D" id="3.40.50.300">
    <property type="entry name" value="P-loop containing nucleotide triphosphate hydrolases"/>
    <property type="match status" value="1"/>
</dbReference>